<reference evidence="1" key="2">
    <citation type="submission" date="2017-11" db="EMBL/GenBank/DDBJ databases">
        <authorList>
            <person name="Han C.G."/>
        </authorList>
    </citation>
    <scope>NUCLEOTIDE SEQUENCE</scope>
    <source>
        <strain evidence="1">HGW-Wallbacteria-1</strain>
    </source>
</reference>
<gene>
    <name evidence="1" type="ORF">CVV64_10435</name>
</gene>
<name>A0A2N1PP71_9BACT</name>
<organism evidence="1">
    <name type="scientific">Candidatus Wallbacteria bacterium HGW-Wallbacteria-1</name>
    <dbReference type="NCBI Taxonomy" id="2013854"/>
    <lineage>
        <taxon>Bacteria</taxon>
        <taxon>Candidatus Walliibacteriota</taxon>
    </lineage>
</organism>
<evidence type="ECO:0000313" key="1">
    <source>
        <dbReference type="EMBL" id="PKK90138.1"/>
    </source>
</evidence>
<dbReference type="Proteomes" id="UP000233256">
    <property type="component" value="Unassembled WGS sequence"/>
</dbReference>
<comment type="caution">
    <text evidence="1">The sequence shown here is derived from an EMBL/GenBank/DDBJ whole genome shotgun (WGS) entry which is preliminary data.</text>
</comment>
<sequence length="208" mass="23925">MMKKISQYKAQYFYSFILFLFLLFSIFCFQLPLLAAETSEKQAEKSDSNSNYTISISDSAKARLLGNEVNFMNSVNARARAMEMNHTQEGVPDSVYLEEPVEADNPVSQSFMSRMQNISRFSRNEKAPDWKGLKIDGKAFVYRFRENKIFVNRGKDVLIRNKRYELSDGRSGRVIGTIEINSVNSDYSIGKIIQGSERDLYEGCYISY</sequence>
<dbReference type="AlphaFoldDB" id="A0A2N1PP71"/>
<proteinExistence type="predicted"/>
<dbReference type="EMBL" id="PGXC01000007">
    <property type="protein sequence ID" value="PKK90138.1"/>
    <property type="molecule type" value="Genomic_DNA"/>
</dbReference>
<accession>A0A2N1PP71</accession>
<reference evidence="1" key="1">
    <citation type="journal article" date="2017" name="ISME J.">
        <title>Potential for microbial H2 and metal transformations associated with novel bacteria and archaea in deep terrestrial subsurface sediments.</title>
        <authorList>
            <person name="Hernsdorf A.W."/>
            <person name="Amano Y."/>
            <person name="Miyakawa K."/>
            <person name="Ise K."/>
            <person name="Suzuki Y."/>
            <person name="Anantharaman K."/>
            <person name="Probst A."/>
            <person name="Burstein D."/>
            <person name="Thomas B.C."/>
            <person name="Banfield J.F."/>
        </authorList>
    </citation>
    <scope>NUCLEOTIDE SEQUENCE [LARGE SCALE GENOMIC DNA]</scope>
    <source>
        <strain evidence="1">HGW-Wallbacteria-1</strain>
    </source>
</reference>
<protein>
    <submittedName>
        <fullName evidence="1">Uncharacterized protein</fullName>
    </submittedName>
</protein>